<dbReference type="InterPro" id="IPR000524">
    <property type="entry name" value="Tscrpt_reg_HTH_GntR"/>
</dbReference>
<keyword evidence="7" id="KW-1185">Reference proteome</keyword>
<dbReference type="RefSeq" id="WP_330436493.1">
    <property type="nucleotide sequence ID" value="NZ_JAZDUF010000011.1"/>
</dbReference>
<keyword evidence="2" id="KW-0238">DNA-binding</keyword>
<feature type="region of interest" description="Disordered" evidence="4">
    <location>
        <begin position="1"/>
        <end position="31"/>
    </location>
</feature>
<evidence type="ECO:0000256" key="4">
    <source>
        <dbReference type="SAM" id="MobiDB-lite"/>
    </source>
</evidence>
<evidence type="ECO:0000256" key="2">
    <source>
        <dbReference type="ARBA" id="ARBA00023125"/>
    </source>
</evidence>
<protein>
    <submittedName>
        <fullName evidence="6">GntR family transcriptional regulator</fullName>
    </submittedName>
</protein>
<proteinExistence type="predicted"/>
<dbReference type="Proteomes" id="UP001347146">
    <property type="component" value="Unassembled WGS sequence"/>
</dbReference>
<evidence type="ECO:0000259" key="5">
    <source>
        <dbReference type="PROSITE" id="PS50949"/>
    </source>
</evidence>
<dbReference type="Pfam" id="PF07729">
    <property type="entry name" value="FCD"/>
    <property type="match status" value="1"/>
</dbReference>
<accession>A0ABU7MLG6</accession>
<feature type="domain" description="HTH gntR-type" evidence="5">
    <location>
        <begin position="30"/>
        <end position="97"/>
    </location>
</feature>
<dbReference type="Gene3D" id="1.10.10.10">
    <property type="entry name" value="Winged helix-like DNA-binding domain superfamily/Winged helix DNA-binding domain"/>
    <property type="match status" value="1"/>
</dbReference>
<dbReference type="InterPro" id="IPR008920">
    <property type="entry name" value="TF_FadR/GntR_C"/>
</dbReference>
<dbReference type="InterPro" id="IPR036388">
    <property type="entry name" value="WH-like_DNA-bd_sf"/>
</dbReference>
<comment type="caution">
    <text evidence="6">The sequence shown here is derived from an EMBL/GenBank/DDBJ whole genome shotgun (WGS) entry which is preliminary data.</text>
</comment>
<gene>
    <name evidence="6" type="ORF">VZC37_23895</name>
</gene>
<dbReference type="PROSITE" id="PS50949">
    <property type="entry name" value="HTH_GNTR"/>
    <property type="match status" value="1"/>
</dbReference>
<sequence>MRSSATSSARPSGSEGAPRTKASPRLRRRPQLSEEVAAHLRGQIMTAAIRPGEYVRMDETAERLGVSVTPVREALLTLRGEGMVNLAPHRGYIVAELSRTDVEDLFWLQGEIAVKLALRTAAAITPEQIADLEWHNQQLRSALGAGDSSQVAGAEFEFHRVHNHIASGGKLAWFLLSATRYTPAQLYATDPDWGEVAVDSHAKLIEAYRTGDREQVVEQTRRQFLDGAARLTRHLESTGIWEDTADDE</sequence>
<organism evidence="6 7">
    <name type="scientific">Gordonia sesuvii</name>
    <dbReference type="NCBI Taxonomy" id="3116777"/>
    <lineage>
        <taxon>Bacteria</taxon>
        <taxon>Bacillati</taxon>
        <taxon>Actinomycetota</taxon>
        <taxon>Actinomycetes</taxon>
        <taxon>Mycobacteriales</taxon>
        <taxon>Gordoniaceae</taxon>
        <taxon>Gordonia</taxon>
    </lineage>
</organism>
<dbReference type="EMBL" id="JAZDUF010000011">
    <property type="protein sequence ID" value="MEE3853401.1"/>
    <property type="molecule type" value="Genomic_DNA"/>
</dbReference>
<dbReference type="PANTHER" id="PTHR43537">
    <property type="entry name" value="TRANSCRIPTIONAL REGULATOR, GNTR FAMILY"/>
    <property type="match status" value="1"/>
</dbReference>
<keyword evidence="1" id="KW-0805">Transcription regulation</keyword>
<feature type="compositionally biased region" description="Low complexity" evidence="4">
    <location>
        <begin position="1"/>
        <end position="14"/>
    </location>
</feature>
<name>A0ABU7MLG6_9ACTN</name>
<evidence type="ECO:0000313" key="6">
    <source>
        <dbReference type="EMBL" id="MEE3853401.1"/>
    </source>
</evidence>
<dbReference type="PANTHER" id="PTHR43537:SF24">
    <property type="entry name" value="GLUCONATE OPERON TRANSCRIPTIONAL REPRESSOR"/>
    <property type="match status" value="1"/>
</dbReference>
<evidence type="ECO:0000313" key="7">
    <source>
        <dbReference type="Proteomes" id="UP001347146"/>
    </source>
</evidence>
<reference evidence="6 7" key="1">
    <citation type="submission" date="2024-01" db="EMBL/GenBank/DDBJ databases">
        <title>Draft genome sequence of Gordonia sp. LSe1-13.</title>
        <authorList>
            <person name="Suphannarot A."/>
            <person name="Mingma R."/>
        </authorList>
    </citation>
    <scope>NUCLEOTIDE SEQUENCE [LARGE SCALE GENOMIC DNA]</scope>
    <source>
        <strain evidence="6 7">LSe1-13</strain>
    </source>
</reference>
<dbReference type="Pfam" id="PF00392">
    <property type="entry name" value="GntR"/>
    <property type="match status" value="1"/>
</dbReference>
<evidence type="ECO:0000256" key="3">
    <source>
        <dbReference type="ARBA" id="ARBA00023163"/>
    </source>
</evidence>
<dbReference type="InterPro" id="IPR011711">
    <property type="entry name" value="GntR_C"/>
</dbReference>
<dbReference type="SUPFAM" id="SSF48008">
    <property type="entry name" value="GntR ligand-binding domain-like"/>
    <property type="match status" value="1"/>
</dbReference>
<evidence type="ECO:0000256" key="1">
    <source>
        <dbReference type="ARBA" id="ARBA00023015"/>
    </source>
</evidence>
<dbReference type="SMART" id="SM00345">
    <property type="entry name" value="HTH_GNTR"/>
    <property type="match status" value="1"/>
</dbReference>
<dbReference type="SUPFAM" id="SSF46785">
    <property type="entry name" value="Winged helix' DNA-binding domain"/>
    <property type="match status" value="1"/>
</dbReference>
<keyword evidence="3" id="KW-0804">Transcription</keyword>
<dbReference type="InterPro" id="IPR036390">
    <property type="entry name" value="WH_DNA-bd_sf"/>
</dbReference>
<dbReference type="Gene3D" id="1.20.120.530">
    <property type="entry name" value="GntR ligand-binding domain-like"/>
    <property type="match status" value="1"/>
</dbReference>